<protein>
    <recommendedName>
        <fullName evidence="3">Phage protein</fullName>
    </recommendedName>
</protein>
<dbReference type="EMBL" id="FNQH01000013">
    <property type="protein sequence ID" value="SEA96154.1"/>
    <property type="molecule type" value="Genomic_DNA"/>
</dbReference>
<comment type="caution">
    <text evidence="1">The sequence shown here is derived from an EMBL/GenBank/DDBJ whole genome shotgun (WGS) entry which is preliminary data.</text>
</comment>
<dbReference type="RefSeq" id="WP_176974307.1">
    <property type="nucleotide sequence ID" value="NZ_FJNA01000005.1"/>
</dbReference>
<proteinExistence type="predicted"/>
<accession>A0AB38A4P0</accession>
<evidence type="ECO:0000313" key="1">
    <source>
        <dbReference type="EMBL" id="SEA96154.1"/>
    </source>
</evidence>
<reference evidence="1 2" key="1">
    <citation type="submission" date="2016-10" db="EMBL/GenBank/DDBJ databases">
        <authorList>
            <person name="Varghese N."/>
            <person name="Submissions S."/>
        </authorList>
    </citation>
    <scope>NUCLEOTIDE SEQUENCE [LARGE SCALE GENOMIC DNA]</scope>
    <source>
        <strain evidence="1 2">DSM 14526</strain>
    </source>
</reference>
<keyword evidence="2" id="KW-1185">Reference proteome</keyword>
<dbReference type="Proteomes" id="UP000199042">
    <property type="component" value="Unassembled WGS sequence"/>
</dbReference>
<sequence length="48" mass="5766">MRPLTYTGYQWRPMKDDELEIMCKENIVPFKPTIPEAGDIYIEQEDME</sequence>
<organism evidence="1 2">
    <name type="scientific">Trichococcus collinsii</name>
    <dbReference type="NCBI Taxonomy" id="157076"/>
    <lineage>
        <taxon>Bacteria</taxon>
        <taxon>Bacillati</taxon>
        <taxon>Bacillota</taxon>
        <taxon>Bacilli</taxon>
        <taxon>Lactobacillales</taxon>
        <taxon>Carnobacteriaceae</taxon>
        <taxon>Trichococcus</taxon>
    </lineage>
</organism>
<evidence type="ECO:0008006" key="3">
    <source>
        <dbReference type="Google" id="ProtNLM"/>
    </source>
</evidence>
<dbReference type="AlphaFoldDB" id="A0AB38A4P0"/>
<name>A0AB38A4P0_9LACT</name>
<gene>
    <name evidence="1" type="ORF">SAMN04488525_11336</name>
</gene>
<evidence type="ECO:0000313" key="2">
    <source>
        <dbReference type="Proteomes" id="UP000199042"/>
    </source>
</evidence>